<protein>
    <submittedName>
        <fullName evidence="1">Uncharacterized protein</fullName>
    </submittedName>
</protein>
<dbReference type="AlphaFoldDB" id="A0A8H5WQE2"/>
<evidence type="ECO:0000313" key="1">
    <source>
        <dbReference type="EMBL" id="KAF5666513.1"/>
    </source>
</evidence>
<proteinExistence type="predicted"/>
<organism evidence="1 2">
    <name type="scientific">Fusarium heterosporum</name>
    <dbReference type="NCBI Taxonomy" id="42747"/>
    <lineage>
        <taxon>Eukaryota</taxon>
        <taxon>Fungi</taxon>
        <taxon>Dikarya</taxon>
        <taxon>Ascomycota</taxon>
        <taxon>Pezizomycotina</taxon>
        <taxon>Sordariomycetes</taxon>
        <taxon>Hypocreomycetidae</taxon>
        <taxon>Hypocreales</taxon>
        <taxon>Nectriaceae</taxon>
        <taxon>Fusarium</taxon>
        <taxon>Fusarium heterosporum species complex</taxon>
    </lineage>
</organism>
<dbReference type="OrthoDB" id="4973143at2759"/>
<evidence type="ECO:0000313" key="2">
    <source>
        <dbReference type="Proteomes" id="UP000567885"/>
    </source>
</evidence>
<sequence length="193" mass="22427">MSFPTQKLKPFTLYIIVSVPEEPPHTIAHRYDRDTSNIEVVRSQHTKQHEPWIIGSADFEWGLYWHRELGDGTWYAFRFTPSPMYKGPPGLYKPWVFSQHQVKESPRLNHFVVGLIRIMCVPESIGKEISVYLDWLAPIVAAKATRDDIWATTICLRTRLYVAKKLGLVDKTAEQFDGMGLIRQSMQFAYREV</sequence>
<keyword evidence="2" id="KW-1185">Reference proteome</keyword>
<comment type="caution">
    <text evidence="1">The sequence shown here is derived from an EMBL/GenBank/DDBJ whole genome shotgun (WGS) entry which is preliminary data.</text>
</comment>
<gene>
    <name evidence="1" type="ORF">FHETE_6188</name>
</gene>
<reference evidence="1 2" key="1">
    <citation type="submission" date="2020-05" db="EMBL/GenBank/DDBJ databases">
        <title>Identification and distribution of gene clusters putatively required for synthesis of sphingolipid metabolism inhibitors in phylogenetically diverse species of the filamentous fungus Fusarium.</title>
        <authorList>
            <person name="Kim H.-S."/>
            <person name="Busman M."/>
            <person name="Brown D.W."/>
            <person name="Divon H."/>
            <person name="Uhlig S."/>
            <person name="Proctor R.H."/>
        </authorList>
    </citation>
    <scope>NUCLEOTIDE SEQUENCE [LARGE SCALE GENOMIC DNA]</scope>
    <source>
        <strain evidence="1 2">NRRL 20693</strain>
    </source>
</reference>
<dbReference type="Proteomes" id="UP000567885">
    <property type="component" value="Unassembled WGS sequence"/>
</dbReference>
<name>A0A8H5WQE2_FUSHE</name>
<dbReference type="EMBL" id="JAAGWQ010000108">
    <property type="protein sequence ID" value="KAF5666513.1"/>
    <property type="molecule type" value="Genomic_DNA"/>
</dbReference>
<accession>A0A8H5WQE2</accession>